<dbReference type="Gene3D" id="1.10.150.240">
    <property type="entry name" value="Putative phosphatase, domain 2"/>
    <property type="match status" value="1"/>
</dbReference>
<accession>A0A8H4N3K7</accession>
<evidence type="ECO:0000256" key="2">
    <source>
        <dbReference type="ARBA" id="ARBA00022801"/>
    </source>
</evidence>
<dbReference type="NCBIfam" id="TIGR01428">
    <property type="entry name" value="HAD_type_II"/>
    <property type="match status" value="1"/>
</dbReference>
<evidence type="ECO:0000313" key="4">
    <source>
        <dbReference type="Proteomes" id="UP000572817"/>
    </source>
</evidence>
<dbReference type="GO" id="GO:0019120">
    <property type="term" value="F:hydrolase activity, acting on acid halide bonds, in C-halide compounds"/>
    <property type="evidence" value="ECO:0007669"/>
    <property type="project" value="InterPro"/>
</dbReference>
<dbReference type="NCBIfam" id="TIGR01493">
    <property type="entry name" value="HAD-SF-IA-v2"/>
    <property type="match status" value="1"/>
</dbReference>
<dbReference type="InterPro" id="IPR023214">
    <property type="entry name" value="HAD_sf"/>
</dbReference>
<dbReference type="PANTHER" id="PTHR43316">
    <property type="entry name" value="HYDROLASE, HALOACID DELAHOGENASE-RELATED"/>
    <property type="match status" value="1"/>
</dbReference>
<protein>
    <submittedName>
        <fullName evidence="3">Haloacid dehalogenase/epoxide hydrolase</fullName>
    </submittedName>
</protein>
<comment type="similarity">
    <text evidence="1">Belongs to the HAD-like hydrolase superfamily. S-2-haloalkanoic acid dehalogenase family.</text>
</comment>
<evidence type="ECO:0000256" key="1">
    <source>
        <dbReference type="ARBA" id="ARBA00008106"/>
    </source>
</evidence>
<dbReference type="PRINTS" id="PR00413">
    <property type="entry name" value="HADHALOGNASE"/>
</dbReference>
<dbReference type="SUPFAM" id="SSF56784">
    <property type="entry name" value="HAD-like"/>
    <property type="match status" value="1"/>
</dbReference>
<dbReference type="OrthoDB" id="3256520at2759"/>
<evidence type="ECO:0000313" key="3">
    <source>
        <dbReference type="EMBL" id="KAF4305893.1"/>
    </source>
</evidence>
<name>A0A8H4N3K7_9PEZI</name>
<dbReference type="Pfam" id="PF00702">
    <property type="entry name" value="Hydrolase"/>
    <property type="match status" value="1"/>
</dbReference>
<dbReference type="InterPro" id="IPR006439">
    <property type="entry name" value="HAD-SF_hydro_IA"/>
</dbReference>
<dbReference type="InterPro" id="IPR006328">
    <property type="entry name" value="2-HAD"/>
</dbReference>
<proteinExistence type="inferred from homology"/>
<dbReference type="Proteomes" id="UP000572817">
    <property type="component" value="Unassembled WGS sequence"/>
</dbReference>
<dbReference type="InterPro" id="IPR036412">
    <property type="entry name" value="HAD-like_sf"/>
</dbReference>
<sequence>MTGNVVVAFDAYGTLLSTESIAKQLSTHFGQDKAQTIAATWRKYQLEYTWRLNSMNKYEPFSTITQQSLKHALAESGVFLSQGDIDNLMKAYDSLSIFLDVAPCLKALQAKDSVTAVVFSNGTQSMVSNSVNQSPDLSPYASVFSDIVVVEPMRKFKPAPEVYKHLAESVGKDTSQMGDLWLVSGNPFDVVGARAVGMKAAWVDRAGNGWQDALVGGPQGEPTVILKSLEELPAILGKHAEE</sequence>
<dbReference type="InterPro" id="IPR051540">
    <property type="entry name" value="S-2-haloacid_dehalogenase"/>
</dbReference>
<dbReference type="EMBL" id="WWBZ02000040">
    <property type="protein sequence ID" value="KAF4305893.1"/>
    <property type="molecule type" value="Genomic_DNA"/>
</dbReference>
<gene>
    <name evidence="3" type="ORF">GTA08_BOTSDO06740</name>
</gene>
<dbReference type="InterPro" id="IPR023198">
    <property type="entry name" value="PGP-like_dom2"/>
</dbReference>
<dbReference type="SFLD" id="SFLDS00003">
    <property type="entry name" value="Haloacid_Dehalogenase"/>
    <property type="match status" value="1"/>
</dbReference>
<keyword evidence="4" id="KW-1185">Reference proteome</keyword>
<dbReference type="SFLD" id="SFLDG01129">
    <property type="entry name" value="C1.5:_HAD__Beta-PGM__Phosphata"/>
    <property type="match status" value="1"/>
</dbReference>
<dbReference type="PANTHER" id="PTHR43316:SF3">
    <property type="entry name" value="HALOACID DEHALOGENASE, TYPE II (AFU_ORTHOLOGUE AFUA_2G07750)-RELATED"/>
    <property type="match status" value="1"/>
</dbReference>
<comment type="caution">
    <text evidence="3">The sequence shown here is derived from an EMBL/GenBank/DDBJ whole genome shotgun (WGS) entry which is preliminary data.</text>
</comment>
<dbReference type="Gene3D" id="3.40.50.1000">
    <property type="entry name" value="HAD superfamily/HAD-like"/>
    <property type="match status" value="1"/>
</dbReference>
<keyword evidence="2 3" id="KW-0378">Hydrolase</keyword>
<dbReference type="GO" id="GO:0016791">
    <property type="term" value="F:phosphatase activity"/>
    <property type="evidence" value="ECO:0007669"/>
    <property type="project" value="UniProtKB-ARBA"/>
</dbReference>
<dbReference type="AlphaFoldDB" id="A0A8H4N3K7"/>
<organism evidence="3 4">
    <name type="scientific">Botryosphaeria dothidea</name>
    <dbReference type="NCBI Taxonomy" id="55169"/>
    <lineage>
        <taxon>Eukaryota</taxon>
        <taxon>Fungi</taxon>
        <taxon>Dikarya</taxon>
        <taxon>Ascomycota</taxon>
        <taxon>Pezizomycotina</taxon>
        <taxon>Dothideomycetes</taxon>
        <taxon>Dothideomycetes incertae sedis</taxon>
        <taxon>Botryosphaeriales</taxon>
        <taxon>Botryosphaeriaceae</taxon>
        <taxon>Botryosphaeria</taxon>
    </lineage>
</organism>
<reference evidence="3" key="1">
    <citation type="submission" date="2020-04" db="EMBL/GenBank/DDBJ databases">
        <title>Genome Assembly and Annotation of Botryosphaeria dothidea sdau 11-99, a Latent Pathogen of Apple Fruit Ring Rot in China.</title>
        <authorList>
            <person name="Yu C."/>
            <person name="Diao Y."/>
            <person name="Lu Q."/>
            <person name="Zhao J."/>
            <person name="Cui S."/>
            <person name="Peng C."/>
            <person name="He B."/>
            <person name="Liu H."/>
        </authorList>
    </citation>
    <scope>NUCLEOTIDE SEQUENCE [LARGE SCALE GENOMIC DNA]</scope>
    <source>
        <strain evidence="3">Sdau11-99</strain>
    </source>
</reference>